<dbReference type="InterPro" id="IPR022551">
    <property type="entry name" value="BrxC"/>
</dbReference>
<reference evidence="1 2" key="1">
    <citation type="submission" date="2015-07" db="EMBL/GenBank/DDBJ databases">
        <title>The draft genome sequence of Leadbetterella sp. JN14-9.</title>
        <authorList>
            <person name="Liu Y."/>
            <person name="Du J."/>
            <person name="Shao Z."/>
        </authorList>
    </citation>
    <scope>NUCLEOTIDE SEQUENCE [LARGE SCALE GENOMIC DNA]</scope>
    <source>
        <strain evidence="1 2">JN14-9</strain>
    </source>
</reference>
<dbReference type="PATRIC" id="fig|1605367.3.peg.203"/>
<sequence>MDWNQLTTEDQLDQIKKESENQPVLIFKHSTTCPISSTAMNRMQRNWNPEEVGDLKLYYLDLLRYRGLSNAVAMTFNVEHESPQVLLIKNGESVYNESHFGISFDDLKGAL</sequence>
<organism evidence="1 2">
    <name type="scientific">Jiulongibacter sediminis</name>
    <dbReference type="NCBI Taxonomy" id="1605367"/>
    <lineage>
        <taxon>Bacteria</taxon>
        <taxon>Pseudomonadati</taxon>
        <taxon>Bacteroidota</taxon>
        <taxon>Cytophagia</taxon>
        <taxon>Cytophagales</taxon>
        <taxon>Leadbetterellaceae</taxon>
        <taxon>Jiulongibacter</taxon>
    </lineage>
</organism>
<proteinExistence type="predicted"/>
<dbReference type="STRING" id="1605367.AFM12_14015"/>
<dbReference type="RefSeq" id="WP_055149534.1">
    <property type="nucleotide sequence ID" value="NZ_JXSZ01000010.1"/>
</dbReference>
<comment type="caution">
    <text evidence="1">The sequence shown here is derived from an EMBL/GenBank/DDBJ whole genome shotgun (WGS) entry which is preliminary data.</text>
</comment>
<accession>A0A0P7C134</accession>
<dbReference type="Proteomes" id="UP000050454">
    <property type="component" value="Unassembled WGS sequence"/>
</dbReference>
<evidence type="ECO:0000313" key="2">
    <source>
        <dbReference type="Proteomes" id="UP000050454"/>
    </source>
</evidence>
<evidence type="ECO:0000313" key="1">
    <source>
        <dbReference type="EMBL" id="KPM47710.1"/>
    </source>
</evidence>
<gene>
    <name evidence="1" type="ORF">AFM12_14015</name>
</gene>
<protein>
    <submittedName>
        <fullName evidence="1">General stress protein</fullName>
    </submittedName>
</protein>
<dbReference type="NCBIfam" id="TIGR04019">
    <property type="entry name" value="B_thiol_YtxJ"/>
    <property type="match status" value="1"/>
</dbReference>
<dbReference type="InterPro" id="IPR036249">
    <property type="entry name" value="Thioredoxin-like_sf"/>
</dbReference>
<dbReference type="OrthoDB" id="677051at2"/>
<dbReference type="Pfam" id="PF11009">
    <property type="entry name" value="BrxC"/>
    <property type="match status" value="1"/>
</dbReference>
<dbReference type="SUPFAM" id="SSF52833">
    <property type="entry name" value="Thioredoxin-like"/>
    <property type="match status" value="1"/>
</dbReference>
<dbReference type="Gene3D" id="3.40.30.10">
    <property type="entry name" value="Glutaredoxin"/>
    <property type="match status" value="1"/>
</dbReference>
<dbReference type="EMBL" id="LGTQ01000010">
    <property type="protein sequence ID" value="KPM47710.1"/>
    <property type="molecule type" value="Genomic_DNA"/>
</dbReference>
<name>A0A0P7C134_9BACT</name>
<dbReference type="AlphaFoldDB" id="A0A0P7C134"/>
<keyword evidence="2" id="KW-1185">Reference proteome</keyword>